<sequence>MADPVLLIHGAWQGSWTWKRFVPLLESRGLTAIAVDLPGIGYDDVPAHAVDLDLYLDHIGKILDGIEGKVSVVGHSGGGVVATAVAERFFERVSRIAYIAGMMLPAGMGFKTLQDSVAAEGGIGGITPHLLWSSDRSTCWAEADVARAIFYHDCTPEVAEDAVGRLRPQPFGGFALTAQPTPARFGRLPRLYIEAALDRSVGIVEQRRMQALVPGAANVTLETGHVPQLSAPEALAEALIPFLVQDVKAAA</sequence>
<dbReference type="GO" id="GO:0016787">
    <property type="term" value="F:hydrolase activity"/>
    <property type="evidence" value="ECO:0007669"/>
    <property type="project" value="UniProtKB-KW"/>
</dbReference>
<gene>
    <name evidence="2" type="ORF">Q4481_05220</name>
</gene>
<dbReference type="PANTHER" id="PTHR37017:SF11">
    <property type="entry name" value="ESTERASE_LIPASE_THIOESTERASE DOMAIN-CONTAINING PROTEIN"/>
    <property type="match status" value="1"/>
</dbReference>
<proteinExistence type="predicted"/>
<comment type="caution">
    <text evidence="2">The sequence shown here is derived from an EMBL/GenBank/DDBJ whole genome shotgun (WGS) entry which is preliminary data.</text>
</comment>
<reference evidence="2" key="1">
    <citation type="journal article" date="2015" name="Int. J. Syst. Evol. Microbiol.">
        <title>Rhizobium alvei sp. nov., isolated from a freshwater river.</title>
        <authorList>
            <person name="Sheu S.Y."/>
            <person name="Huang H.W."/>
            <person name="Young C.C."/>
            <person name="Chen W.M."/>
        </authorList>
    </citation>
    <scope>NUCLEOTIDE SEQUENCE</scope>
    <source>
        <strain evidence="2">TNR-22</strain>
    </source>
</reference>
<reference evidence="2" key="2">
    <citation type="submission" date="2023-07" db="EMBL/GenBank/DDBJ databases">
        <authorList>
            <person name="Shen H."/>
        </authorList>
    </citation>
    <scope>NUCLEOTIDE SEQUENCE</scope>
    <source>
        <strain evidence="2">TNR-22</strain>
    </source>
</reference>
<keyword evidence="2" id="KW-0378">Hydrolase</keyword>
<protein>
    <submittedName>
        <fullName evidence="2">Alpha/beta fold hydrolase</fullName>
    </submittedName>
</protein>
<keyword evidence="3" id="KW-1185">Reference proteome</keyword>
<dbReference type="PRINTS" id="PR00111">
    <property type="entry name" value="ABHYDROLASE"/>
</dbReference>
<feature type="domain" description="AB hydrolase-1" evidence="1">
    <location>
        <begin position="5"/>
        <end position="238"/>
    </location>
</feature>
<dbReference type="Gene3D" id="3.40.50.1820">
    <property type="entry name" value="alpha/beta hydrolase"/>
    <property type="match status" value="1"/>
</dbReference>
<accession>A0ABT8YI72</accession>
<dbReference type="EMBL" id="JAUOZU010000005">
    <property type="protein sequence ID" value="MDO6963348.1"/>
    <property type="molecule type" value="Genomic_DNA"/>
</dbReference>
<dbReference type="RefSeq" id="WP_304375261.1">
    <property type="nucleotide sequence ID" value="NZ_JAUOZU010000005.1"/>
</dbReference>
<organism evidence="2 3">
    <name type="scientific">Rhizobium alvei</name>
    <dbReference type="NCBI Taxonomy" id="1132659"/>
    <lineage>
        <taxon>Bacteria</taxon>
        <taxon>Pseudomonadati</taxon>
        <taxon>Pseudomonadota</taxon>
        <taxon>Alphaproteobacteria</taxon>
        <taxon>Hyphomicrobiales</taxon>
        <taxon>Rhizobiaceae</taxon>
        <taxon>Rhizobium/Agrobacterium group</taxon>
        <taxon>Rhizobium</taxon>
    </lineage>
</organism>
<name>A0ABT8YI72_9HYPH</name>
<dbReference type="PRINTS" id="PR00412">
    <property type="entry name" value="EPOXHYDRLASE"/>
</dbReference>
<dbReference type="Proteomes" id="UP001174932">
    <property type="component" value="Unassembled WGS sequence"/>
</dbReference>
<evidence type="ECO:0000259" key="1">
    <source>
        <dbReference type="Pfam" id="PF12697"/>
    </source>
</evidence>
<dbReference type="InterPro" id="IPR000639">
    <property type="entry name" value="Epox_hydrolase-like"/>
</dbReference>
<dbReference type="InterPro" id="IPR000073">
    <property type="entry name" value="AB_hydrolase_1"/>
</dbReference>
<dbReference type="PANTHER" id="PTHR37017">
    <property type="entry name" value="AB HYDROLASE-1 DOMAIN-CONTAINING PROTEIN-RELATED"/>
    <property type="match status" value="1"/>
</dbReference>
<evidence type="ECO:0000313" key="3">
    <source>
        <dbReference type="Proteomes" id="UP001174932"/>
    </source>
</evidence>
<dbReference type="InterPro" id="IPR029058">
    <property type="entry name" value="AB_hydrolase_fold"/>
</dbReference>
<evidence type="ECO:0000313" key="2">
    <source>
        <dbReference type="EMBL" id="MDO6963348.1"/>
    </source>
</evidence>
<dbReference type="Pfam" id="PF12697">
    <property type="entry name" value="Abhydrolase_6"/>
    <property type="match status" value="1"/>
</dbReference>
<dbReference type="InterPro" id="IPR052897">
    <property type="entry name" value="Sec-Metab_Biosynth_Hydrolase"/>
</dbReference>
<dbReference type="SUPFAM" id="SSF53474">
    <property type="entry name" value="alpha/beta-Hydrolases"/>
    <property type="match status" value="1"/>
</dbReference>